<keyword evidence="13" id="KW-1185">Reference proteome</keyword>
<keyword evidence="8 9" id="KW-0472">Membrane</keyword>
<feature type="transmembrane region" description="Helical" evidence="9">
    <location>
        <begin position="236"/>
        <end position="256"/>
    </location>
</feature>
<dbReference type="Gene3D" id="1.20.1560.10">
    <property type="entry name" value="ABC transporter type 1, transmembrane domain"/>
    <property type="match status" value="2"/>
</dbReference>
<accession>A0ABD1E760</accession>
<dbReference type="Pfam" id="PF00005">
    <property type="entry name" value="ABC_tran"/>
    <property type="match status" value="2"/>
</dbReference>
<dbReference type="GO" id="GO:0016020">
    <property type="term" value="C:membrane"/>
    <property type="evidence" value="ECO:0007669"/>
    <property type="project" value="UniProtKB-SubCell"/>
</dbReference>
<evidence type="ECO:0000256" key="5">
    <source>
        <dbReference type="ARBA" id="ARBA00022741"/>
    </source>
</evidence>
<evidence type="ECO:0000259" key="10">
    <source>
        <dbReference type="PROSITE" id="PS50893"/>
    </source>
</evidence>
<dbReference type="CDD" id="cd03250">
    <property type="entry name" value="ABCC_MRP_domain1"/>
    <property type="match status" value="1"/>
</dbReference>
<dbReference type="SUPFAM" id="SSF52540">
    <property type="entry name" value="P-loop containing nucleoside triphosphate hydrolases"/>
    <property type="match status" value="2"/>
</dbReference>
<evidence type="ECO:0000256" key="6">
    <source>
        <dbReference type="ARBA" id="ARBA00022840"/>
    </source>
</evidence>
<keyword evidence="4" id="KW-0677">Repeat</keyword>
<dbReference type="InterPro" id="IPR050173">
    <property type="entry name" value="ABC_transporter_C-like"/>
</dbReference>
<evidence type="ECO:0000256" key="1">
    <source>
        <dbReference type="ARBA" id="ARBA00004141"/>
    </source>
</evidence>
<feature type="transmembrane region" description="Helical" evidence="9">
    <location>
        <begin position="1003"/>
        <end position="1025"/>
    </location>
</feature>
<dbReference type="PROSITE" id="PS00211">
    <property type="entry name" value="ABC_TRANSPORTER_1"/>
    <property type="match status" value="2"/>
</dbReference>
<keyword evidence="6" id="KW-0067">ATP-binding</keyword>
<comment type="caution">
    <text evidence="12">The sequence shown here is derived from an EMBL/GenBank/DDBJ whole genome shotgun (WGS) entry which is preliminary data.</text>
</comment>
<evidence type="ECO:0000256" key="2">
    <source>
        <dbReference type="ARBA" id="ARBA00022448"/>
    </source>
</evidence>
<feature type="domain" description="ABC transporter" evidence="10">
    <location>
        <begin position="1096"/>
        <end position="1329"/>
    </location>
</feature>
<dbReference type="Pfam" id="PF00664">
    <property type="entry name" value="ABC_membrane"/>
    <property type="match status" value="2"/>
</dbReference>
<sequence>MRSSSDQFERPKNPMHGANFLSKITFWYSLKTFLIGRKRDLDEHDLTEPLEEHKSSNLGERLAKNWSKEVAYTARRKGQASLARALIKTFKWDITLYGIMLFLMEICFRLPQPIFIGLFIRYFNPKNINSKDPQYSPTFIMRVFHYFSSNQSRISQKEAFFFAACIMLCSLMTIGIFHPCIMATLHIGMRIRVACCSLIYRKVLRIKLTALGGKTVGNTVNLMSNDVNRFDNAPLFLHYLWIAPLQASLITFFIYMEMGVASFYGMMALLVVGPVQVLLSFATAYLRVKAGNRTDERVRHMNEIIQAIQVIKMYAWENAFLKVISKLRKRELKMLVLTSYIRGLTMSFLMITARIGIFLTVVSFVFLDNDVTAEQVFVIGGYYLIIRISCTVYFPLGLNAVAEAKVSIKRIQTFLLTDETTVGDYTVLDPCRNTEIYKEHNRFKRIPFRKVRLSKMSSVTSSIQTIDDSRTPRVTIFRGIAKYGEAVCLENINTEITEGQLIAIVGTVGAGKSCLLNLILGELKLFSGKIKVNGTVSYASQEPWLFAGSVRQNIVFGKELDMDRYHKTIRVCALKRDFSLLPYGDRTIVGERGISLSGGQRARINLARAVYKESDIYLFDDPLSAVDIQVGQQLFQECILRYLKGKIVILVTHQLQYLRRADRIIILNEGTIQIQGTYDEIKRSGVSFALLLEEATQITAGPTEQEKEVDRVLKAISITSAAFNSAIDIEGLKSGPLLFAEMRTMGAVALGNYKEYFLAGGNCCGLLLLCILFIGAQFLGSGGDYFLCQWVYLEELRSHYGSAKVAGFWDKLDRKACIEIYSIIITTTIVIVIFRSLYFFSICMRSSYILHNRMFQSIILAAMRFFNQNTSGRILNRFSKDLGQVDELLPNAFIDTVQITLSLFGALAVVCIINVWFLIPVTVMLILFYILRKFYLKTSRSVKRLEGITKSPVFAHLNATLQGLPTIRINNAEKNLVAEFDNLQDIHSSAWFMFLYTSRAFSFWLDWITALFIGVVTFTCVAQPSNFPGSSVGLVITQAISLTGLIQWGMRQSAELENQMTSVERVLEFTRIEHEPDLESAPDKKPPASWPKRGQIEFVNTSTRYNPLDPPVLKELNLTILPEQKVGIVGRTGAGKSSLIVTLFRLAYFEGEVYIDHVDISVLGLHDLRRKISIIPQEPVLFNGTLRYNLDPFNEFDDSQMLSALIDVEDKDAIYKGYECLNKVMTEGGQNVSVGQRQMICLARAILRNNKILVMDEATANMDAHTDKLIQKTIRSKFAKCTVLTIAHRLHTVMDSDKILVMDAGEAVEFDHPYILLQDPKGYLTELVRKTGAGTAAFLTKTAKQNYMQREAKQKIVEKDDGNESSFSISDLD</sequence>
<feature type="domain" description="ABC transporter" evidence="10">
    <location>
        <begin position="463"/>
        <end position="694"/>
    </location>
</feature>
<organism evidence="12 13">
    <name type="scientific">Hypothenemus hampei</name>
    <name type="common">Coffee berry borer</name>
    <dbReference type="NCBI Taxonomy" id="57062"/>
    <lineage>
        <taxon>Eukaryota</taxon>
        <taxon>Metazoa</taxon>
        <taxon>Ecdysozoa</taxon>
        <taxon>Arthropoda</taxon>
        <taxon>Hexapoda</taxon>
        <taxon>Insecta</taxon>
        <taxon>Pterygota</taxon>
        <taxon>Neoptera</taxon>
        <taxon>Endopterygota</taxon>
        <taxon>Coleoptera</taxon>
        <taxon>Polyphaga</taxon>
        <taxon>Cucujiformia</taxon>
        <taxon>Curculionidae</taxon>
        <taxon>Scolytinae</taxon>
        <taxon>Hypothenemus</taxon>
    </lineage>
</organism>
<feature type="domain" description="ABC transmembrane type-1" evidence="11">
    <location>
        <begin position="820"/>
        <end position="1058"/>
    </location>
</feature>
<evidence type="ECO:0000256" key="3">
    <source>
        <dbReference type="ARBA" id="ARBA00022692"/>
    </source>
</evidence>
<dbReference type="Gene3D" id="3.40.50.300">
    <property type="entry name" value="P-loop containing nucleotide triphosphate hydrolases"/>
    <property type="match status" value="2"/>
</dbReference>
<feature type="transmembrane region" description="Helical" evidence="9">
    <location>
        <begin position="94"/>
        <end position="120"/>
    </location>
</feature>
<dbReference type="PANTHER" id="PTHR24223">
    <property type="entry name" value="ATP-BINDING CASSETTE SUB-FAMILY C"/>
    <property type="match status" value="1"/>
</dbReference>
<evidence type="ECO:0000256" key="7">
    <source>
        <dbReference type="ARBA" id="ARBA00022989"/>
    </source>
</evidence>
<keyword evidence="5" id="KW-0547">Nucleotide-binding</keyword>
<feature type="transmembrane region" description="Helical" evidence="9">
    <location>
        <begin position="159"/>
        <end position="182"/>
    </location>
</feature>
<dbReference type="PROSITE" id="PS50893">
    <property type="entry name" value="ABC_TRANSPORTER_2"/>
    <property type="match status" value="2"/>
</dbReference>
<dbReference type="FunFam" id="3.40.50.300:FF:000973">
    <property type="entry name" value="Multidrug resistance-associated protein 4"/>
    <property type="match status" value="1"/>
</dbReference>
<dbReference type="Proteomes" id="UP001566132">
    <property type="component" value="Unassembled WGS sequence"/>
</dbReference>
<dbReference type="PROSITE" id="PS50929">
    <property type="entry name" value="ABC_TM1F"/>
    <property type="match status" value="2"/>
</dbReference>
<feature type="transmembrane region" description="Helical" evidence="9">
    <location>
        <begin position="334"/>
        <end position="367"/>
    </location>
</feature>
<keyword evidence="7 9" id="KW-1133">Transmembrane helix</keyword>
<feature type="transmembrane region" description="Helical" evidence="9">
    <location>
        <begin position="903"/>
        <end position="931"/>
    </location>
</feature>
<dbReference type="FunFam" id="1.20.1560.10:FF:000014">
    <property type="entry name" value="Multidrug resistance-associated protein member 4"/>
    <property type="match status" value="1"/>
</dbReference>
<dbReference type="InterPro" id="IPR036640">
    <property type="entry name" value="ABC1_TM_sf"/>
</dbReference>
<dbReference type="GO" id="GO:0005524">
    <property type="term" value="F:ATP binding"/>
    <property type="evidence" value="ECO:0007669"/>
    <property type="project" value="UniProtKB-KW"/>
</dbReference>
<name>A0ABD1E760_HYPHA</name>
<dbReference type="SMART" id="SM00382">
    <property type="entry name" value="AAA"/>
    <property type="match status" value="2"/>
</dbReference>
<evidence type="ECO:0000259" key="11">
    <source>
        <dbReference type="PROSITE" id="PS50929"/>
    </source>
</evidence>
<dbReference type="InterPro" id="IPR003439">
    <property type="entry name" value="ABC_transporter-like_ATP-bd"/>
</dbReference>
<keyword evidence="2" id="KW-0813">Transport</keyword>
<dbReference type="EMBL" id="JBDJPC010000010">
    <property type="protein sequence ID" value="KAL1490439.1"/>
    <property type="molecule type" value="Genomic_DNA"/>
</dbReference>
<feature type="transmembrane region" description="Helical" evidence="9">
    <location>
        <begin position="850"/>
        <end position="866"/>
    </location>
</feature>
<comment type="subcellular location">
    <subcellularLocation>
        <location evidence="1">Membrane</location>
        <topology evidence="1">Multi-pass membrane protein</topology>
    </subcellularLocation>
</comment>
<dbReference type="FunFam" id="1.20.1560.10:FF:000026">
    <property type="entry name" value="Multidrug resistance-associated protein lethal(2)03659"/>
    <property type="match status" value="1"/>
</dbReference>
<dbReference type="FunFam" id="3.40.50.300:FF:000163">
    <property type="entry name" value="Multidrug resistance-associated protein member 4"/>
    <property type="match status" value="1"/>
</dbReference>
<feature type="transmembrane region" description="Helical" evidence="9">
    <location>
        <begin position="756"/>
        <end position="779"/>
    </location>
</feature>
<reference evidence="12 13" key="1">
    <citation type="submission" date="2024-05" db="EMBL/GenBank/DDBJ databases">
        <title>Genetic variation in Jamaican populations of the coffee berry borer (Hypothenemus hampei).</title>
        <authorList>
            <person name="Errbii M."/>
            <person name="Myrie A."/>
        </authorList>
    </citation>
    <scope>NUCLEOTIDE SEQUENCE [LARGE SCALE GENOMIC DNA]</scope>
    <source>
        <strain evidence="12">JA-Hopewell-2020-01-JO</strain>
        <tissue evidence="12">Whole body</tissue>
    </source>
</reference>
<evidence type="ECO:0000256" key="4">
    <source>
        <dbReference type="ARBA" id="ARBA00022737"/>
    </source>
</evidence>
<feature type="transmembrane region" description="Helical" evidence="9">
    <location>
        <begin position="820"/>
        <end position="838"/>
    </location>
</feature>
<dbReference type="CDD" id="cd03244">
    <property type="entry name" value="ABCC_MRP_domain2"/>
    <property type="match status" value="1"/>
</dbReference>
<evidence type="ECO:0000313" key="12">
    <source>
        <dbReference type="EMBL" id="KAL1490439.1"/>
    </source>
</evidence>
<gene>
    <name evidence="12" type="ORF">ABEB36_013133</name>
</gene>
<dbReference type="PANTHER" id="PTHR24223:SF448">
    <property type="entry name" value="FI20146P1-RELATED"/>
    <property type="match status" value="1"/>
</dbReference>
<evidence type="ECO:0000313" key="13">
    <source>
        <dbReference type="Proteomes" id="UP001566132"/>
    </source>
</evidence>
<dbReference type="InterPro" id="IPR017871">
    <property type="entry name" value="ABC_transporter-like_CS"/>
</dbReference>
<proteinExistence type="predicted"/>
<keyword evidence="3 9" id="KW-0812">Transmembrane</keyword>
<dbReference type="InterPro" id="IPR027417">
    <property type="entry name" value="P-loop_NTPase"/>
</dbReference>
<feature type="transmembrane region" description="Helical" evidence="9">
    <location>
        <begin position="379"/>
        <end position="402"/>
    </location>
</feature>
<evidence type="ECO:0000256" key="8">
    <source>
        <dbReference type="ARBA" id="ARBA00023136"/>
    </source>
</evidence>
<dbReference type="InterPro" id="IPR003593">
    <property type="entry name" value="AAA+_ATPase"/>
</dbReference>
<protein>
    <recommendedName>
        <fullName evidence="14">Multidrug resistance-associated protein lethal(2)03659</fullName>
    </recommendedName>
</protein>
<feature type="transmembrane region" description="Helical" evidence="9">
    <location>
        <begin position="262"/>
        <end position="286"/>
    </location>
</feature>
<feature type="domain" description="ABC transmembrane type-1" evidence="11">
    <location>
        <begin position="98"/>
        <end position="389"/>
    </location>
</feature>
<dbReference type="InterPro" id="IPR011527">
    <property type="entry name" value="ABC1_TM_dom"/>
</dbReference>
<evidence type="ECO:0008006" key="14">
    <source>
        <dbReference type="Google" id="ProtNLM"/>
    </source>
</evidence>
<dbReference type="SUPFAM" id="SSF90123">
    <property type="entry name" value="ABC transporter transmembrane region"/>
    <property type="match status" value="2"/>
</dbReference>
<evidence type="ECO:0000256" key="9">
    <source>
        <dbReference type="SAM" id="Phobius"/>
    </source>
</evidence>